<feature type="region of interest" description="Disordered" evidence="1">
    <location>
        <begin position="1"/>
        <end position="126"/>
    </location>
</feature>
<feature type="compositionally biased region" description="Polar residues" evidence="1">
    <location>
        <begin position="1"/>
        <end position="19"/>
    </location>
</feature>
<name>A0ABY8UQU6_TETOB</name>
<gene>
    <name evidence="2" type="ORF">OEZ85_013459</name>
</gene>
<feature type="compositionally biased region" description="Polar residues" evidence="1">
    <location>
        <begin position="58"/>
        <end position="68"/>
    </location>
</feature>
<feature type="compositionally biased region" description="Low complexity" evidence="1">
    <location>
        <begin position="101"/>
        <end position="114"/>
    </location>
</feature>
<accession>A0ABY8UQU6</accession>
<sequence>MATRSAQWHQSYNPVTHTGQGEPAQDRPRGVKITPKPATQTSNLVGAACVPAEPSPGSCISPTAQASPTHAKPSRTRASPTHAKPSPARVDHLTGGGCTPSSSADAAAEGGSSSPGRQHGSGRASPKVNLRAAVDHMHGGACAVQTVHEVATADAPLPQVARGMTTKLTKDRMLAQQAREHMHSSRLYDLGKGYTPVLLTGAGSASGSPREAGA</sequence>
<organism evidence="2 3">
    <name type="scientific">Tetradesmus obliquus</name>
    <name type="common">Green alga</name>
    <name type="synonym">Acutodesmus obliquus</name>
    <dbReference type="NCBI Taxonomy" id="3088"/>
    <lineage>
        <taxon>Eukaryota</taxon>
        <taxon>Viridiplantae</taxon>
        <taxon>Chlorophyta</taxon>
        <taxon>core chlorophytes</taxon>
        <taxon>Chlorophyceae</taxon>
        <taxon>CS clade</taxon>
        <taxon>Sphaeropleales</taxon>
        <taxon>Scenedesmaceae</taxon>
        <taxon>Tetradesmus</taxon>
    </lineage>
</organism>
<dbReference type="Proteomes" id="UP001244341">
    <property type="component" value="Chromosome 17b"/>
</dbReference>
<evidence type="ECO:0000313" key="2">
    <source>
        <dbReference type="EMBL" id="WIA23774.1"/>
    </source>
</evidence>
<keyword evidence="3" id="KW-1185">Reference proteome</keyword>
<evidence type="ECO:0000313" key="3">
    <source>
        <dbReference type="Proteomes" id="UP001244341"/>
    </source>
</evidence>
<protein>
    <submittedName>
        <fullName evidence="2">Uncharacterized protein</fullName>
    </submittedName>
</protein>
<evidence type="ECO:0000256" key="1">
    <source>
        <dbReference type="SAM" id="MobiDB-lite"/>
    </source>
</evidence>
<dbReference type="EMBL" id="CP126224">
    <property type="protein sequence ID" value="WIA23774.1"/>
    <property type="molecule type" value="Genomic_DNA"/>
</dbReference>
<proteinExistence type="predicted"/>
<reference evidence="2 3" key="1">
    <citation type="submission" date="2023-05" db="EMBL/GenBank/DDBJ databases">
        <title>A 100% complete, gapless, phased diploid assembly of the Scenedesmus obliquus UTEX 3031 genome.</title>
        <authorList>
            <person name="Biondi T.C."/>
            <person name="Hanschen E.R."/>
            <person name="Kwon T."/>
            <person name="Eng W."/>
            <person name="Kruse C.P.S."/>
            <person name="Koehler S.I."/>
            <person name="Kunde Y."/>
            <person name="Gleasner C.D."/>
            <person name="You Mak K.T."/>
            <person name="Polle J."/>
            <person name="Hovde B.T."/>
            <person name="Starkenburg S.R."/>
        </authorList>
    </citation>
    <scope>NUCLEOTIDE SEQUENCE [LARGE SCALE GENOMIC DNA]</scope>
    <source>
        <strain evidence="2 3">DOE0152z</strain>
    </source>
</reference>